<dbReference type="InterPro" id="IPR011933">
    <property type="entry name" value="Double_TM_dom"/>
</dbReference>
<reference evidence="3 4" key="1">
    <citation type="submission" date="2018-08" db="EMBL/GenBank/DDBJ databases">
        <title>Chitinophagaceae sp. K23C18032701, a novel bacterium isolated from forest soil.</title>
        <authorList>
            <person name="Wang C."/>
        </authorList>
    </citation>
    <scope>NUCLEOTIDE SEQUENCE [LARGE SCALE GENOMIC DNA]</scope>
    <source>
        <strain evidence="3 4">K23C18032701</strain>
    </source>
</reference>
<keyword evidence="4" id="KW-1185">Reference proteome</keyword>
<evidence type="ECO:0000256" key="1">
    <source>
        <dbReference type="SAM" id="Phobius"/>
    </source>
</evidence>
<accession>A0A3E1NQY7</accession>
<evidence type="ECO:0000313" key="4">
    <source>
        <dbReference type="Proteomes" id="UP000261284"/>
    </source>
</evidence>
<feature type="domain" description="Aerotolerance regulator N-terminal" evidence="2">
    <location>
        <begin position="4"/>
        <end position="65"/>
    </location>
</feature>
<dbReference type="EMBL" id="QTJU01000001">
    <property type="protein sequence ID" value="RFM30198.1"/>
    <property type="molecule type" value="Genomic_DNA"/>
</dbReference>
<feature type="transmembrane region" description="Helical" evidence="1">
    <location>
        <begin position="446"/>
        <end position="464"/>
    </location>
</feature>
<dbReference type="AlphaFoldDB" id="A0A3E1NQY7"/>
<dbReference type="Pfam" id="PF07584">
    <property type="entry name" value="BatA"/>
    <property type="match status" value="1"/>
</dbReference>
<dbReference type="InterPro" id="IPR024163">
    <property type="entry name" value="Aerotolerance_reg_N"/>
</dbReference>
<proteinExistence type="predicted"/>
<dbReference type="PANTHER" id="PTHR37464:SF1">
    <property type="entry name" value="BLL2463 PROTEIN"/>
    <property type="match status" value="1"/>
</dbReference>
<keyword evidence="1" id="KW-0472">Membrane</keyword>
<name>A0A3E1NQY7_9BACT</name>
<protein>
    <recommendedName>
        <fullName evidence="2">Aerotolerance regulator N-terminal domain-containing protein</fullName>
    </recommendedName>
</protein>
<keyword evidence="1" id="KW-0812">Transmembrane</keyword>
<evidence type="ECO:0000259" key="2">
    <source>
        <dbReference type="Pfam" id="PF07584"/>
    </source>
</evidence>
<organism evidence="3 4">
    <name type="scientific">Deminuibacter soli</name>
    <dbReference type="NCBI Taxonomy" id="2291815"/>
    <lineage>
        <taxon>Bacteria</taxon>
        <taxon>Pseudomonadati</taxon>
        <taxon>Bacteroidota</taxon>
        <taxon>Chitinophagia</taxon>
        <taxon>Chitinophagales</taxon>
        <taxon>Chitinophagaceae</taxon>
        <taxon>Deminuibacter</taxon>
    </lineage>
</organism>
<dbReference type="PANTHER" id="PTHR37464">
    <property type="entry name" value="BLL2463 PROTEIN"/>
    <property type="match status" value="1"/>
</dbReference>
<evidence type="ECO:0000313" key="3">
    <source>
        <dbReference type="EMBL" id="RFM30198.1"/>
    </source>
</evidence>
<gene>
    <name evidence="3" type="ORF">DXN05_04295</name>
</gene>
<dbReference type="Proteomes" id="UP000261284">
    <property type="component" value="Unassembled WGS sequence"/>
</dbReference>
<dbReference type="NCBIfam" id="TIGR02226">
    <property type="entry name" value="two_anch"/>
    <property type="match status" value="1"/>
</dbReference>
<keyword evidence="1" id="KW-1133">Transmembrane helix</keyword>
<sequence>MGGMAIPLLIHLWNSRQRRTMQVGSIALLEKNEQNSHSRIRITEWLLLLLRCLLIALLAVLLAKPLWRYNAAARQKGWVVVDESQLAATYHHFHTTIDSLLNSGYILHYLNNAAAAASFADTTQPAAVTNRALYWQQFTQLDKQAPAGLPFVVFTSNAMQHFTGVKPVTGRVVQWITFSPTDTARWIECAYAAAGDSLRIISGASNTAATVFETAVISAKTGAPGFVFSNQHGLLNVAAFGDTAVADTATLHIEYAGNNPDVAYVTAAVKAIAQYTGRRIMIAPYTGKQDEAHPADWLFWLSDKKLPASNARHVLLYDGDKATQQYSVLPPLIPGMQQPVALLRSNTAATDTAHVLWRDAFGQALLAGTASNGQTIVHFYSRFNTEWNNLTWNSAFPVMLLQLLLPQNAHYKYDNRTLDSLQVQPVFLPAAGNSAGSNANAATINLTPVCWIILLLVFITERLVALRQKRRANAAV</sequence>
<comment type="caution">
    <text evidence="3">The sequence shown here is derived from an EMBL/GenBank/DDBJ whole genome shotgun (WGS) entry which is preliminary data.</text>
</comment>